<sequence>MIKFLVGYNGSREAKAALTLAREHAAVFQARVIVIASSYGGPGERLRDIGTAAENLQFAEKFLAERSVSCECHQLVRGLSPGEDLVEFAEENQIDQIFVGIEKKSRAQKIIVGSNAQYIILKAPCPVVTVK</sequence>
<dbReference type="PRINTS" id="PR01438">
    <property type="entry name" value="UNVRSLSTRESS"/>
</dbReference>
<dbReference type="RefSeq" id="WP_245694979.1">
    <property type="nucleotide sequence ID" value="NZ_FNJI01000004.1"/>
</dbReference>
<name>A0A1H0LCG8_9BACT</name>
<dbReference type="CDD" id="cd00293">
    <property type="entry name" value="USP-like"/>
    <property type="match status" value="1"/>
</dbReference>
<accession>A0A1H0LCG8</accession>
<dbReference type="Pfam" id="PF00582">
    <property type="entry name" value="Usp"/>
    <property type="match status" value="1"/>
</dbReference>
<keyword evidence="4" id="KW-1185">Reference proteome</keyword>
<organism evidence="3 4">
    <name type="scientific">Desulforhopalus singaporensis</name>
    <dbReference type="NCBI Taxonomy" id="91360"/>
    <lineage>
        <taxon>Bacteria</taxon>
        <taxon>Pseudomonadati</taxon>
        <taxon>Thermodesulfobacteriota</taxon>
        <taxon>Desulfobulbia</taxon>
        <taxon>Desulfobulbales</taxon>
        <taxon>Desulfocapsaceae</taxon>
        <taxon>Desulforhopalus</taxon>
    </lineage>
</organism>
<dbReference type="InterPro" id="IPR014729">
    <property type="entry name" value="Rossmann-like_a/b/a_fold"/>
</dbReference>
<dbReference type="Proteomes" id="UP000199073">
    <property type="component" value="Unassembled WGS sequence"/>
</dbReference>
<comment type="similarity">
    <text evidence="1">Belongs to the universal stress protein A family.</text>
</comment>
<evidence type="ECO:0000313" key="3">
    <source>
        <dbReference type="EMBL" id="SDO65713.1"/>
    </source>
</evidence>
<protein>
    <submittedName>
        <fullName evidence="3">Nucleotide-binding universal stress protein, UspA family</fullName>
    </submittedName>
</protein>
<reference evidence="3 4" key="1">
    <citation type="submission" date="2016-10" db="EMBL/GenBank/DDBJ databases">
        <authorList>
            <person name="de Groot N.N."/>
        </authorList>
    </citation>
    <scope>NUCLEOTIDE SEQUENCE [LARGE SCALE GENOMIC DNA]</scope>
    <source>
        <strain evidence="3 4">DSM 12130</strain>
    </source>
</reference>
<dbReference type="SUPFAM" id="SSF52402">
    <property type="entry name" value="Adenine nucleotide alpha hydrolases-like"/>
    <property type="match status" value="1"/>
</dbReference>
<dbReference type="PANTHER" id="PTHR46268">
    <property type="entry name" value="STRESS RESPONSE PROTEIN NHAX"/>
    <property type="match status" value="1"/>
</dbReference>
<dbReference type="PANTHER" id="PTHR46268:SF15">
    <property type="entry name" value="UNIVERSAL STRESS PROTEIN HP_0031"/>
    <property type="match status" value="1"/>
</dbReference>
<feature type="domain" description="UspA" evidence="2">
    <location>
        <begin position="3"/>
        <end position="131"/>
    </location>
</feature>
<evidence type="ECO:0000259" key="2">
    <source>
        <dbReference type="Pfam" id="PF00582"/>
    </source>
</evidence>
<dbReference type="InterPro" id="IPR006015">
    <property type="entry name" value="Universal_stress_UspA"/>
</dbReference>
<dbReference type="InterPro" id="IPR006016">
    <property type="entry name" value="UspA"/>
</dbReference>
<gene>
    <name evidence="3" type="ORF">SAMN05660330_00744</name>
</gene>
<evidence type="ECO:0000313" key="4">
    <source>
        <dbReference type="Proteomes" id="UP000199073"/>
    </source>
</evidence>
<dbReference type="EMBL" id="FNJI01000004">
    <property type="protein sequence ID" value="SDO65713.1"/>
    <property type="molecule type" value="Genomic_DNA"/>
</dbReference>
<dbReference type="Gene3D" id="3.40.50.620">
    <property type="entry name" value="HUPs"/>
    <property type="match status" value="1"/>
</dbReference>
<dbReference type="STRING" id="91360.SAMN05660330_00744"/>
<evidence type="ECO:0000256" key="1">
    <source>
        <dbReference type="ARBA" id="ARBA00008791"/>
    </source>
</evidence>
<dbReference type="AlphaFoldDB" id="A0A1H0LCG8"/>
<proteinExistence type="inferred from homology"/>